<keyword evidence="1" id="KW-0472">Membrane</keyword>
<organism evidence="2 3">
    <name type="scientific">Araneus ventricosus</name>
    <name type="common">Orbweaver spider</name>
    <name type="synonym">Epeira ventricosa</name>
    <dbReference type="NCBI Taxonomy" id="182803"/>
    <lineage>
        <taxon>Eukaryota</taxon>
        <taxon>Metazoa</taxon>
        <taxon>Ecdysozoa</taxon>
        <taxon>Arthropoda</taxon>
        <taxon>Chelicerata</taxon>
        <taxon>Arachnida</taxon>
        <taxon>Araneae</taxon>
        <taxon>Araneomorphae</taxon>
        <taxon>Entelegynae</taxon>
        <taxon>Araneoidea</taxon>
        <taxon>Araneidae</taxon>
        <taxon>Araneus</taxon>
    </lineage>
</organism>
<feature type="transmembrane region" description="Helical" evidence="1">
    <location>
        <begin position="172"/>
        <end position="193"/>
    </location>
</feature>
<reference evidence="2 3" key="1">
    <citation type="journal article" date="2019" name="Sci. Rep.">
        <title>Orb-weaving spider Araneus ventricosus genome elucidates the spidroin gene catalogue.</title>
        <authorList>
            <person name="Kono N."/>
            <person name="Nakamura H."/>
            <person name="Ohtoshi R."/>
            <person name="Moran D.A.P."/>
            <person name="Shinohara A."/>
            <person name="Yoshida Y."/>
            <person name="Fujiwara M."/>
            <person name="Mori M."/>
            <person name="Tomita M."/>
            <person name="Arakawa K."/>
        </authorList>
    </citation>
    <scope>NUCLEOTIDE SEQUENCE [LARGE SCALE GENOMIC DNA]</scope>
</reference>
<accession>A0A4Y2N1Y1</accession>
<evidence type="ECO:0000313" key="3">
    <source>
        <dbReference type="Proteomes" id="UP000499080"/>
    </source>
</evidence>
<dbReference type="EMBL" id="BGPR01008305">
    <property type="protein sequence ID" value="GBN32882.1"/>
    <property type="molecule type" value="Genomic_DNA"/>
</dbReference>
<gene>
    <name evidence="2" type="ORF">AVEN_226511_1</name>
</gene>
<dbReference type="Proteomes" id="UP000499080">
    <property type="component" value="Unassembled WGS sequence"/>
</dbReference>
<proteinExistence type="predicted"/>
<evidence type="ECO:0000256" key="1">
    <source>
        <dbReference type="SAM" id="Phobius"/>
    </source>
</evidence>
<keyword evidence="3" id="KW-1185">Reference proteome</keyword>
<keyword evidence="1" id="KW-0812">Transmembrane</keyword>
<name>A0A4Y2N1Y1_ARAVE</name>
<sequence>MALESADLGHGLPDWGQGFPQGSTGITTFCTRGGCTHFGRAYNKIEMVQGAAPTRKIACRLTQRGGQHSPFVLIDSCGPLNALWPFRPARISIPGHHPQLSNRVCPITDFRQPAELKAELRSNNIPRGRITTAGFLYFAFDTLPFPQLSWPSERRSSFIAARKLFTSPTIPFGRLIASSLFLAVTVAWSVTYLE</sequence>
<protein>
    <submittedName>
        <fullName evidence="2">Uncharacterized protein</fullName>
    </submittedName>
</protein>
<comment type="caution">
    <text evidence="2">The sequence shown here is derived from an EMBL/GenBank/DDBJ whole genome shotgun (WGS) entry which is preliminary data.</text>
</comment>
<keyword evidence="1" id="KW-1133">Transmembrane helix</keyword>
<evidence type="ECO:0000313" key="2">
    <source>
        <dbReference type="EMBL" id="GBN32882.1"/>
    </source>
</evidence>
<dbReference type="AlphaFoldDB" id="A0A4Y2N1Y1"/>